<proteinExistence type="predicted"/>
<keyword evidence="2" id="KW-0472">Membrane</keyword>
<feature type="region of interest" description="Disordered" evidence="1">
    <location>
        <begin position="35"/>
        <end position="55"/>
    </location>
</feature>
<protein>
    <submittedName>
        <fullName evidence="3">Uncharacterized protein</fullName>
    </submittedName>
</protein>
<organism evidence="3">
    <name type="scientific">viral metagenome</name>
    <dbReference type="NCBI Taxonomy" id="1070528"/>
    <lineage>
        <taxon>unclassified sequences</taxon>
        <taxon>metagenomes</taxon>
        <taxon>organismal metagenomes</taxon>
    </lineage>
</organism>
<accession>A0A6C0L1P0</accession>
<sequence length="1604" mass="179042">MESDENNKMYLLGGGAVLIIIIAITVYFILEEPEPSPTPTPTPTTTPAPTLPPLPTGKYVLSDNHVCTADKHHIERELNKAECIQAFQQFHEDPYKSLTMYDETINPTGNMHTMVNKPVGCSYCDRESGCDGGIVGAPLTSKGIVYYNLQDDVTESNILPGNKKVCFDKSHTLEPALDDTLLDREISRVREEERAAVLAAQAELAAERAINEQISSQSLVPLAIDVNHWGISSATDGTITNNIQTSDFYRSLYSGVVKSDDSPLTGGVGYTGVCEGNEVSQTQCEGGLNLNIGKGKCILDPDNTMNGSCGNLGLCTHPSGSDPMDLISKTATVKVYDLDNPPDIKGKINTEGWKIEVAGDLERPPWLNLHLVKDRETSVVLRTKDVQYNVDHKDKINIDEDQWNKMKKYFDDASTDQGTTNMECPEFRELITKDIICNVGKKDVEMMYRLYRLQLDLDSMKEGRVVTKPTGKYRQSLDSPSAVATIPIKYQWEWLDAYLLYKEISAPPGTVWQGEKHHSHKKLKLNIVKWSEVGDESLNTCGYGGISDDSYDQLAQDDLARRATQCDNIDLDQNRLVDYGLPNVISVNVKDTRFLLGGHDKASYHPTTKLRNLLYGKDETRKECGLGFMGILNNKNDYDIQTDYIDKFNIFEKYVEDWATEYEGSLPNQRSNKSQNRSDMFGSIYRSQSNRNTLQPGYWRDYNRFYDRAEKNKLQDIKVAVSPLFPPVKAECCSPDIMDSSGYKASCGRGVEGGERGCDNTVKDGKAIYDSKIADILAYEGEALLNPIHWGGYGLRIGGEPTNNLYTMSSIGSNVEGVDEIQRILPFKGGDGDGDYPTRMKGALEAVVSLLDEPLPEPMSVEKWDSLGVEEKRQLARLYIWKVLLSVHHNEGIPAFWGKSIGDIKGNPGAWPLATDLSAADKQEIYGADGSRDYKVRVARLFNETDQGSGLNLLYPFGINDYNDNDLDWSGNDNEIYAIHTDTDPHKGKIFDCGASACDKNWVEGKKAWVKLFTEALPSGTSSQEIDIDREIDDIFVSNQGQVVQDPVDVRDALWNLFKKVIGGSNIPKRCGYSELSFNDDKSLPNHSETNGVGTRMIGININGGLLDSFQGYEYVQGDTTFANDYGLLSDSSNNELMRERALWATQMAPNQKSVYGFHTLILFPLTYEWGTGEYEEEKSRSRISWEKGGIVIQKRHGKVLSSEEINGEGDAGIIRRFLNNEGITEENDRNITLDNKCVSDHGAYPTTRKEPCNIMYGCESDRQGECQAKSDMGNNIGGFNNAWDSSNPVYSNKLYAQQCNYVRGGVQEDTCSGAEETECTGKTQCEWKDKAFSNDYPWAVPPGCWDIDGKRIKTGGSLKSDKEIHEPWLVDYYNDATIARGTTDGDKLLSDGSLAPFHSDANWNPTYGQSSVPQWTAGNKPAGVTDYTNSVICAPKQHHKIGGDSSLKRIYEKTKRLRDPMEDEEECWKYTPTECISKEKTKNANLVPKIYRGCESDSGVCTKRFNKEDIINYNERERNEVDVSLLNIYENMRPVTGDELKNGGICYGDNGLPEQNQGQESSCTGNWYPLTESQEEVLKNPHCELREVKPIKRICKVAPTPSP</sequence>
<feature type="transmembrane region" description="Helical" evidence="2">
    <location>
        <begin position="9"/>
        <end position="30"/>
    </location>
</feature>
<dbReference type="EMBL" id="MN741026">
    <property type="protein sequence ID" value="QHU23286.1"/>
    <property type="molecule type" value="Genomic_DNA"/>
</dbReference>
<keyword evidence="2" id="KW-1133">Transmembrane helix</keyword>
<keyword evidence="2" id="KW-0812">Transmembrane</keyword>
<evidence type="ECO:0000313" key="3">
    <source>
        <dbReference type="EMBL" id="QHU23286.1"/>
    </source>
</evidence>
<reference evidence="3" key="1">
    <citation type="journal article" date="2020" name="Nature">
        <title>Giant virus diversity and host interactions through global metagenomics.</title>
        <authorList>
            <person name="Schulz F."/>
            <person name="Roux S."/>
            <person name="Paez-Espino D."/>
            <person name="Jungbluth S."/>
            <person name="Walsh D.A."/>
            <person name="Denef V.J."/>
            <person name="McMahon K.D."/>
            <person name="Konstantinidis K.T."/>
            <person name="Eloe-Fadrosh E.A."/>
            <person name="Kyrpides N.C."/>
            <person name="Woyke T."/>
        </authorList>
    </citation>
    <scope>NUCLEOTIDE SEQUENCE</scope>
    <source>
        <strain evidence="3">GVMAG-S-ERX555907-94</strain>
    </source>
</reference>
<evidence type="ECO:0000256" key="1">
    <source>
        <dbReference type="SAM" id="MobiDB-lite"/>
    </source>
</evidence>
<name>A0A6C0L1P0_9ZZZZ</name>
<evidence type="ECO:0000256" key="2">
    <source>
        <dbReference type="SAM" id="Phobius"/>
    </source>
</evidence>